<evidence type="ECO:0000259" key="6">
    <source>
        <dbReference type="PROSITE" id="PS50207"/>
    </source>
</evidence>
<dbReference type="SUPFAM" id="SSF47986">
    <property type="entry name" value="DEATH domain"/>
    <property type="match status" value="2"/>
</dbReference>
<dbReference type="PROSITE" id="PS01122">
    <property type="entry name" value="CASPASE_CYS"/>
    <property type="match status" value="1"/>
</dbReference>
<gene>
    <name evidence="8" type="ORF">MEDL_39539</name>
</gene>
<dbReference type="AlphaFoldDB" id="A0A8S3SYY2"/>
<dbReference type="PROSITE" id="PS50168">
    <property type="entry name" value="DED"/>
    <property type="match status" value="2"/>
</dbReference>
<proteinExistence type="inferred from homology"/>
<dbReference type="PROSITE" id="PS50207">
    <property type="entry name" value="CASPASE_P10"/>
    <property type="match status" value="1"/>
</dbReference>
<feature type="non-terminal residue" evidence="8">
    <location>
        <position position="1"/>
    </location>
</feature>
<organism evidence="8 9">
    <name type="scientific">Mytilus edulis</name>
    <name type="common">Blue mussel</name>
    <dbReference type="NCBI Taxonomy" id="6550"/>
    <lineage>
        <taxon>Eukaryota</taxon>
        <taxon>Metazoa</taxon>
        <taxon>Spiralia</taxon>
        <taxon>Lophotrochozoa</taxon>
        <taxon>Mollusca</taxon>
        <taxon>Bivalvia</taxon>
        <taxon>Autobranchia</taxon>
        <taxon>Pteriomorphia</taxon>
        <taxon>Mytilida</taxon>
        <taxon>Mytiloidea</taxon>
        <taxon>Mytilidae</taxon>
        <taxon>Mytilinae</taxon>
        <taxon>Mytilus</taxon>
    </lineage>
</organism>
<name>A0A8S3SYY2_MYTED</name>
<evidence type="ECO:0000256" key="3">
    <source>
        <dbReference type="ARBA" id="ARBA00022737"/>
    </source>
</evidence>
<dbReference type="PANTHER" id="PTHR48169:SF7">
    <property type="entry name" value="CASPASE 10"/>
    <property type="match status" value="1"/>
</dbReference>
<dbReference type="SMART" id="SM00031">
    <property type="entry name" value="DED"/>
    <property type="match status" value="2"/>
</dbReference>
<feature type="domain" description="DED" evidence="5">
    <location>
        <begin position="105"/>
        <end position="186"/>
    </location>
</feature>
<evidence type="ECO:0000256" key="1">
    <source>
        <dbReference type="ARBA" id="ARBA00010134"/>
    </source>
</evidence>
<dbReference type="CDD" id="cd08792">
    <property type="entry name" value="DED_Caspase_8_10_r1"/>
    <property type="match status" value="1"/>
</dbReference>
<feature type="domain" description="Caspase family p20" evidence="7">
    <location>
        <begin position="205"/>
        <end position="359"/>
    </location>
</feature>
<dbReference type="SUPFAM" id="SSF52129">
    <property type="entry name" value="Caspase-like"/>
    <property type="match status" value="1"/>
</dbReference>
<evidence type="ECO:0000256" key="2">
    <source>
        <dbReference type="ARBA" id="ARBA00022703"/>
    </source>
</evidence>
<dbReference type="GO" id="GO:0005737">
    <property type="term" value="C:cytoplasm"/>
    <property type="evidence" value="ECO:0007669"/>
    <property type="project" value="UniProtKB-ARBA"/>
</dbReference>
<dbReference type="GO" id="GO:0004197">
    <property type="term" value="F:cysteine-type endopeptidase activity"/>
    <property type="evidence" value="ECO:0007669"/>
    <property type="project" value="InterPro"/>
</dbReference>
<dbReference type="InterPro" id="IPR001309">
    <property type="entry name" value="Pept_C14_p20"/>
</dbReference>
<comment type="similarity">
    <text evidence="1 4">Belongs to the peptidase C14A family.</text>
</comment>
<evidence type="ECO:0000313" key="9">
    <source>
        <dbReference type="Proteomes" id="UP000683360"/>
    </source>
</evidence>
<keyword evidence="9" id="KW-1185">Reference proteome</keyword>
<dbReference type="Pfam" id="PF00656">
    <property type="entry name" value="Peptidase_C14"/>
    <property type="match status" value="1"/>
</dbReference>
<dbReference type="Gene3D" id="1.10.533.10">
    <property type="entry name" value="Death Domain, Fas"/>
    <property type="match status" value="2"/>
</dbReference>
<feature type="domain" description="Caspase family p10" evidence="6">
    <location>
        <begin position="404"/>
        <end position="496"/>
    </location>
</feature>
<dbReference type="PRINTS" id="PR00376">
    <property type="entry name" value="IL1BCENZYME"/>
</dbReference>
<dbReference type="InterPro" id="IPR033139">
    <property type="entry name" value="Caspase_cys_AS"/>
</dbReference>
<dbReference type="InterPro" id="IPR029030">
    <property type="entry name" value="Caspase-like_dom_sf"/>
</dbReference>
<dbReference type="Proteomes" id="UP000683360">
    <property type="component" value="Unassembled WGS sequence"/>
</dbReference>
<comment type="caution">
    <text evidence="8">The sequence shown here is derived from an EMBL/GenBank/DDBJ whole genome shotgun (WGS) entry which is preliminary data.</text>
</comment>
<keyword evidence="2" id="KW-0053">Apoptosis</keyword>
<evidence type="ECO:0000313" key="8">
    <source>
        <dbReference type="EMBL" id="CAG2226387.1"/>
    </source>
</evidence>
<dbReference type="EMBL" id="CAJPWZ010001900">
    <property type="protein sequence ID" value="CAG2226387.1"/>
    <property type="molecule type" value="Genomic_DNA"/>
</dbReference>
<dbReference type="GO" id="GO:0051604">
    <property type="term" value="P:protein maturation"/>
    <property type="evidence" value="ECO:0007669"/>
    <property type="project" value="UniProtKB-ARBA"/>
</dbReference>
<dbReference type="InterPro" id="IPR011600">
    <property type="entry name" value="Pept_C14_caspase"/>
</dbReference>
<keyword evidence="3" id="KW-0677">Repeat</keyword>
<protein>
    <submittedName>
        <fullName evidence="8">Caspase-8</fullName>
    </submittedName>
</protein>
<accession>A0A8S3SYY2</accession>
<evidence type="ECO:0000259" key="5">
    <source>
        <dbReference type="PROSITE" id="PS50168"/>
    </source>
</evidence>
<feature type="domain" description="DED" evidence="5">
    <location>
        <begin position="9"/>
        <end position="87"/>
    </location>
</feature>
<dbReference type="OrthoDB" id="6114029at2759"/>
<reference evidence="8" key="1">
    <citation type="submission" date="2021-03" db="EMBL/GenBank/DDBJ databases">
        <authorList>
            <person name="Bekaert M."/>
        </authorList>
    </citation>
    <scope>NUCLEOTIDE SEQUENCE</scope>
</reference>
<evidence type="ECO:0000256" key="4">
    <source>
        <dbReference type="RuleBase" id="RU003971"/>
    </source>
</evidence>
<dbReference type="SMART" id="SM00115">
    <property type="entry name" value="CASc"/>
    <property type="match status" value="1"/>
</dbReference>
<evidence type="ECO:0000259" key="7">
    <source>
        <dbReference type="PROSITE" id="PS50208"/>
    </source>
</evidence>
<dbReference type="Gene3D" id="3.40.50.1460">
    <property type="match status" value="1"/>
</dbReference>
<dbReference type="GO" id="GO:0042981">
    <property type="term" value="P:regulation of apoptotic process"/>
    <property type="evidence" value="ECO:0007669"/>
    <property type="project" value="InterPro"/>
</dbReference>
<dbReference type="CDD" id="cd00032">
    <property type="entry name" value="CASc"/>
    <property type="match status" value="1"/>
</dbReference>
<dbReference type="InterPro" id="IPR001875">
    <property type="entry name" value="DED_dom"/>
</dbReference>
<dbReference type="PROSITE" id="PS50208">
    <property type="entry name" value="CASPASE_P20"/>
    <property type="match status" value="1"/>
</dbReference>
<dbReference type="PANTHER" id="PTHR48169">
    <property type="entry name" value="DED DOMAIN-CONTAINING PROTEIN"/>
    <property type="match status" value="1"/>
</dbReference>
<dbReference type="Pfam" id="PF01335">
    <property type="entry name" value="DED"/>
    <property type="match status" value="2"/>
</dbReference>
<dbReference type="GO" id="GO:0006508">
    <property type="term" value="P:proteolysis"/>
    <property type="evidence" value="ECO:0007669"/>
    <property type="project" value="InterPro"/>
</dbReference>
<dbReference type="InterPro" id="IPR011029">
    <property type="entry name" value="DEATH-like_dom_sf"/>
</dbReference>
<sequence>YKTMASTCLTKDILVDICSDLDSDDMANLKFLMKDVAGLHKLMPATIALDLFSAIENNKNVALHNGRFLAECFELMGRTDLVRRIGLNPTQVEQQMGQTNYSVRPFRILLYKISEDLASDDVELLASFCLRVFKLTRQEKATIKSAFDLFVLLEKRGIIEVVHTNPLKEMMRSLENRGDLVDLVDDYQVRCGGPSVPFYEMTSTPRGICVIINNNKFIKMKSREGTDVDQARLEATFKKLGFMIKVYRDLTVKDMAGVMKDISIMDHSKYNALVVCVLSHGGENFIYRMDDKGGKRGNSRRRQLVHGDGDRPIQGNFVYGVDDKPIPIRYLTMYFQSSKCKTLANKPKLFFIQACQGEDMQTGVLLSSDLQMDGPSVDESIDMDVAPVFENAEETDAAPHASDNQKVIPDESDFLLGYATVFGYVSYRSRSQGSFYVRSLTENLDKHADTLDLQALMVKVNHDVSEENIDIVKGEQAKKQVPMTQITLRKLLFFSPDNLK</sequence>
<dbReference type="GO" id="GO:0006915">
    <property type="term" value="P:apoptotic process"/>
    <property type="evidence" value="ECO:0007669"/>
    <property type="project" value="UniProtKB-KW"/>
</dbReference>
<dbReference type="InterPro" id="IPR002138">
    <property type="entry name" value="Pept_C14_p10"/>
</dbReference>
<dbReference type="InterPro" id="IPR015917">
    <property type="entry name" value="Pept_C14A"/>
</dbReference>